<dbReference type="EMBL" id="HACA01018031">
    <property type="protein sequence ID" value="CDW35392.1"/>
    <property type="molecule type" value="Transcribed_RNA"/>
</dbReference>
<reference evidence="1" key="1">
    <citation type="submission" date="2014-05" db="EMBL/GenBank/DDBJ databases">
        <authorList>
            <person name="Chronopoulou M."/>
        </authorList>
    </citation>
    <scope>NUCLEOTIDE SEQUENCE</scope>
    <source>
        <tissue evidence="1">Whole organism</tissue>
    </source>
</reference>
<dbReference type="AlphaFoldDB" id="A0A0K2UBT9"/>
<name>A0A0K2UBT9_LEPSM</name>
<protein>
    <submittedName>
        <fullName evidence="1">Uncharacterized protein</fullName>
    </submittedName>
</protein>
<evidence type="ECO:0000313" key="1">
    <source>
        <dbReference type="EMBL" id="CDW35392.1"/>
    </source>
</evidence>
<organism evidence="1">
    <name type="scientific">Lepeophtheirus salmonis</name>
    <name type="common">Salmon louse</name>
    <name type="synonym">Caligus salmonis</name>
    <dbReference type="NCBI Taxonomy" id="72036"/>
    <lineage>
        <taxon>Eukaryota</taxon>
        <taxon>Metazoa</taxon>
        <taxon>Ecdysozoa</taxon>
        <taxon>Arthropoda</taxon>
        <taxon>Crustacea</taxon>
        <taxon>Multicrustacea</taxon>
        <taxon>Hexanauplia</taxon>
        <taxon>Copepoda</taxon>
        <taxon>Siphonostomatoida</taxon>
        <taxon>Caligidae</taxon>
        <taxon>Lepeophtheirus</taxon>
    </lineage>
</organism>
<sequence>MWIFGVKSYQNKRLHEQYTITSSKIVLLTNNSHHGTSKERRHPRIGSCGTQALCYLQAS</sequence>
<accession>A0A0K2UBT9</accession>
<proteinExistence type="predicted"/>